<proteinExistence type="predicted"/>
<organism evidence="1 2">
    <name type="scientific">Thiothrix nivea (strain ATCC 35100 / DSM 5205 / JP2)</name>
    <dbReference type="NCBI Taxonomy" id="870187"/>
    <lineage>
        <taxon>Bacteria</taxon>
        <taxon>Pseudomonadati</taxon>
        <taxon>Pseudomonadota</taxon>
        <taxon>Gammaproteobacteria</taxon>
        <taxon>Thiotrichales</taxon>
        <taxon>Thiotrichaceae</taxon>
        <taxon>Thiothrix</taxon>
    </lineage>
</organism>
<protein>
    <submittedName>
        <fullName evidence="1">Uncharacterized protein</fullName>
    </submittedName>
</protein>
<reference evidence="2" key="1">
    <citation type="journal article" date="2011" name="Stand. Genomic Sci.">
        <title>Genome sequence of the filamentous, gliding Thiothrix nivea neotype strain (JP2(T)).</title>
        <authorList>
            <person name="Lapidus A."/>
            <person name="Nolan M."/>
            <person name="Lucas S."/>
            <person name="Glavina Del Rio T."/>
            <person name="Tice H."/>
            <person name="Cheng J.F."/>
            <person name="Tapia R."/>
            <person name="Han C."/>
            <person name="Goodwin L."/>
            <person name="Pitluck S."/>
            <person name="Liolios K."/>
            <person name="Pagani I."/>
            <person name="Ivanova N."/>
            <person name="Huntemann M."/>
            <person name="Mavromatis K."/>
            <person name="Mikhailova N."/>
            <person name="Pati A."/>
            <person name="Chen A."/>
            <person name="Palaniappan K."/>
            <person name="Land M."/>
            <person name="Brambilla E.M."/>
            <person name="Rohde M."/>
            <person name="Abt B."/>
            <person name="Verbarg S."/>
            <person name="Goker M."/>
            <person name="Bristow J."/>
            <person name="Eisen J.A."/>
            <person name="Markowitz V."/>
            <person name="Hugenholtz P."/>
            <person name="Kyrpides N.C."/>
            <person name="Klenk H.P."/>
            <person name="Woyke T."/>
        </authorList>
    </citation>
    <scope>NUCLEOTIDE SEQUENCE [LARGE SCALE GENOMIC DNA]</scope>
    <source>
        <strain evidence="2">ATCC 35100 / DSM 5205 / JP2</strain>
    </source>
</reference>
<evidence type="ECO:0000313" key="1">
    <source>
        <dbReference type="EMBL" id="EIJ35113.1"/>
    </source>
</evidence>
<evidence type="ECO:0000313" key="2">
    <source>
        <dbReference type="Proteomes" id="UP000005317"/>
    </source>
</evidence>
<dbReference type="Proteomes" id="UP000005317">
    <property type="component" value="Unassembled WGS sequence"/>
</dbReference>
<gene>
    <name evidence="1" type="ORF">Thini_2573</name>
</gene>
<accession>A0A656HFG8</accession>
<dbReference type="InterPro" id="IPR029060">
    <property type="entry name" value="PIN-like_dom_sf"/>
</dbReference>
<sequence length="89" mass="10205">MEMTFYTLTGIRQEFYNNATRKLRKPMSYAAARAKIKRHEVWEVIRVEPALIHSASEIQEAHGLSFWDSLIAESGARRNSDLPRISVVG</sequence>
<dbReference type="AlphaFoldDB" id="A0A656HFG8"/>
<dbReference type="SUPFAM" id="SSF88723">
    <property type="entry name" value="PIN domain-like"/>
    <property type="match status" value="1"/>
</dbReference>
<keyword evidence="2" id="KW-1185">Reference proteome</keyword>
<name>A0A656HFG8_THINJ</name>
<dbReference type="EMBL" id="JH651384">
    <property type="protein sequence ID" value="EIJ35113.1"/>
    <property type="molecule type" value="Genomic_DNA"/>
</dbReference>